<accession>A0AA35CKY0</accession>
<dbReference type="KEGG" id="cmic:caldi_03050"/>
<keyword evidence="2" id="KW-1185">Reference proteome</keyword>
<dbReference type="RefSeq" id="WP_264843333.1">
    <property type="nucleotide sequence ID" value="NZ_AP025628.1"/>
</dbReference>
<dbReference type="InterPro" id="IPR032710">
    <property type="entry name" value="NTF2-like_dom_sf"/>
</dbReference>
<evidence type="ECO:0000313" key="1">
    <source>
        <dbReference type="EMBL" id="BDG59215.1"/>
    </source>
</evidence>
<dbReference type="Proteomes" id="UP001163687">
    <property type="component" value="Chromosome"/>
</dbReference>
<reference evidence="1" key="1">
    <citation type="submission" date="2022-03" db="EMBL/GenBank/DDBJ databases">
        <title>Complete genome sequence of Caldinitratiruptor microaerophilus.</title>
        <authorList>
            <person name="Mukaiyama R."/>
            <person name="Nishiyama T."/>
            <person name="Ueda K."/>
        </authorList>
    </citation>
    <scope>NUCLEOTIDE SEQUENCE</scope>
    <source>
        <strain evidence="1">JCM 16183</strain>
    </source>
</reference>
<dbReference type="AlphaFoldDB" id="A0AA35CKY0"/>
<protein>
    <submittedName>
        <fullName evidence="1">Uncharacterized protein</fullName>
    </submittedName>
</protein>
<organism evidence="1 2">
    <name type="scientific">Caldinitratiruptor microaerophilus</name>
    <dbReference type="NCBI Taxonomy" id="671077"/>
    <lineage>
        <taxon>Bacteria</taxon>
        <taxon>Bacillati</taxon>
        <taxon>Bacillota</taxon>
        <taxon>Clostridia</taxon>
        <taxon>Eubacteriales</taxon>
        <taxon>Symbiobacteriaceae</taxon>
        <taxon>Caldinitratiruptor</taxon>
    </lineage>
</organism>
<dbReference type="EMBL" id="AP025628">
    <property type="protein sequence ID" value="BDG59215.1"/>
    <property type="molecule type" value="Genomic_DNA"/>
</dbReference>
<evidence type="ECO:0000313" key="2">
    <source>
        <dbReference type="Proteomes" id="UP001163687"/>
    </source>
</evidence>
<proteinExistence type="predicted"/>
<gene>
    <name evidence="1" type="ORF">caldi_03050</name>
</gene>
<name>A0AA35CKY0_9FIRM</name>
<sequence length="147" mass="15801">MRRGPGRPGWRVARPPLLVGVVLTVAWARWSVNGPQARARETAARFWRAVADGDVGTVRSLLHPDADQTAEELVAMYRTYRYGGGATVTDAAPHRRAQVIVTVGLGKPNGYTTLQLVAMARHGGEWRVLHAGPGYEEAPVPAPSGKG</sequence>
<dbReference type="SUPFAM" id="SSF54427">
    <property type="entry name" value="NTF2-like"/>
    <property type="match status" value="1"/>
</dbReference>